<evidence type="ECO:0000313" key="2">
    <source>
        <dbReference type="Proteomes" id="UP000532746"/>
    </source>
</evidence>
<evidence type="ECO:0000313" key="1">
    <source>
        <dbReference type="EMBL" id="MBB6058643.1"/>
    </source>
</evidence>
<protein>
    <submittedName>
        <fullName evidence="1">Uncharacterized protein</fullName>
    </submittedName>
</protein>
<organism evidence="1 2">
    <name type="scientific">Hymenobacter luteus</name>
    <dbReference type="NCBI Taxonomy" id="1411122"/>
    <lineage>
        <taxon>Bacteria</taxon>
        <taxon>Pseudomonadati</taxon>
        <taxon>Bacteroidota</taxon>
        <taxon>Cytophagia</taxon>
        <taxon>Cytophagales</taxon>
        <taxon>Hymenobacteraceae</taxon>
        <taxon>Hymenobacter</taxon>
    </lineage>
</organism>
<keyword evidence="2" id="KW-1185">Reference proteome</keyword>
<dbReference type="RefSeq" id="WP_183403162.1">
    <property type="nucleotide sequence ID" value="NZ_JACHGG010000002.1"/>
</dbReference>
<dbReference type="AlphaFoldDB" id="A0A7W9WB52"/>
<proteinExistence type="predicted"/>
<accession>A0A7W9WB52</accession>
<dbReference type="EMBL" id="JACHGG010000002">
    <property type="protein sequence ID" value="MBB6058643.1"/>
    <property type="molecule type" value="Genomic_DNA"/>
</dbReference>
<sequence>MRQFTDYFQVMTLLLLLLLGAANRNRLAPSLPLAARHLASQTNQNRPQPATWWQASPKPALAQQFIMQAQPL</sequence>
<name>A0A7W9WB52_9BACT</name>
<comment type="caution">
    <text evidence="1">The sequence shown here is derived from an EMBL/GenBank/DDBJ whole genome shotgun (WGS) entry which is preliminary data.</text>
</comment>
<gene>
    <name evidence="1" type="ORF">HNQ93_001489</name>
</gene>
<reference evidence="1 2" key="1">
    <citation type="submission" date="2020-08" db="EMBL/GenBank/DDBJ databases">
        <title>Genomic Encyclopedia of Type Strains, Phase IV (KMG-IV): sequencing the most valuable type-strain genomes for metagenomic binning, comparative biology and taxonomic classification.</title>
        <authorList>
            <person name="Goeker M."/>
        </authorList>
    </citation>
    <scope>NUCLEOTIDE SEQUENCE [LARGE SCALE GENOMIC DNA]</scope>
    <source>
        <strain evidence="1 2">DSM 26718</strain>
    </source>
</reference>
<dbReference type="Proteomes" id="UP000532746">
    <property type="component" value="Unassembled WGS sequence"/>
</dbReference>